<gene>
    <name evidence="1" type="ORF">Vadar_007260</name>
</gene>
<protein>
    <submittedName>
        <fullName evidence="1">Uncharacterized protein</fullName>
    </submittedName>
</protein>
<proteinExistence type="predicted"/>
<organism evidence="1 2">
    <name type="scientific">Vaccinium darrowii</name>
    <dbReference type="NCBI Taxonomy" id="229202"/>
    <lineage>
        <taxon>Eukaryota</taxon>
        <taxon>Viridiplantae</taxon>
        <taxon>Streptophyta</taxon>
        <taxon>Embryophyta</taxon>
        <taxon>Tracheophyta</taxon>
        <taxon>Spermatophyta</taxon>
        <taxon>Magnoliopsida</taxon>
        <taxon>eudicotyledons</taxon>
        <taxon>Gunneridae</taxon>
        <taxon>Pentapetalae</taxon>
        <taxon>asterids</taxon>
        <taxon>Ericales</taxon>
        <taxon>Ericaceae</taxon>
        <taxon>Vaccinioideae</taxon>
        <taxon>Vaccinieae</taxon>
        <taxon>Vaccinium</taxon>
    </lineage>
</organism>
<dbReference type="EMBL" id="CM037156">
    <property type="protein sequence ID" value="KAH7836907.1"/>
    <property type="molecule type" value="Genomic_DNA"/>
</dbReference>
<reference evidence="1 2" key="1">
    <citation type="journal article" date="2021" name="Hortic Res">
        <title>High-quality reference genome and annotation aids understanding of berry development for evergreen blueberry (Vaccinium darrowii).</title>
        <authorList>
            <person name="Yu J."/>
            <person name="Hulse-Kemp A.M."/>
            <person name="Babiker E."/>
            <person name="Staton M."/>
        </authorList>
    </citation>
    <scope>NUCLEOTIDE SEQUENCE [LARGE SCALE GENOMIC DNA]</scope>
    <source>
        <strain evidence="2">cv. NJ 8807/NJ 8810</strain>
        <tissue evidence="1">Young leaf</tissue>
    </source>
</reference>
<comment type="caution">
    <text evidence="1">The sequence shown here is derived from an EMBL/GenBank/DDBJ whole genome shotgun (WGS) entry which is preliminary data.</text>
</comment>
<evidence type="ECO:0000313" key="2">
    <source>
        <dbReference type="Proteomes" id="UP000828048"/>
    </source>
</evidence>
<accession>A0ACB7X7W8</accession>
<keyword evidence="2" id="KW-1185">Reference proteome</keyword>
<evidence type="ECO:0000313" key="1">
    <source>
        <dbReference type="EMBL" id="KAH7836907.1"/>
    </source>
</evidence>
<sequence>MESRKLPKIRTWGYNIVYLQRGRHSTLIFLVVSYKEANPDCKSVSVVAKEGGVKWKSMANEVSYYEKIAYVDRAAELKGEYGKALNPDDDADNADMHSFMMDREGSLEQKRNWTDIDGAGSCSS</sequence>
<name>A0ACB7X7W8_9ERIC</name>
<dbReference type="Proteomes" id="UP000828048">
    <property type="component" value="Chromosome 6"/>
</dbReference>